<protein>
    <recommendedName>
        <fullName evidence="2">RNA 3'-terminal phosphate cyclase</fullName>
        <ecNumber evidence="2">6.5.1.4</ecNumber>
    </recommendedName>
</protein>
<dbReference type="InterPro" id="IPR000228">
    <property type="entry name" value="RNA3'_term_phos_cyc"/>
</dbReference>
<dbReference type="SUPFAM" id="SSF52913">
    <property type="entry name" value="RNA 3'-terminal phosphate cyclase, RPTC, insert domain"/>
    <property type="match status" value="1"/>
</dbReference>
<evidence type="ECO:0000313" key="5">
    <source>
        <dbReference type="Proteomes" id="UP000435649"/>
    </source>
</evidence>
<reference evidence="4 5" key="1">
    <citation type="submission" date="2019-08" db="EMBL/GenBank/DDBJ databases">
        <title>In-depth cultivation of the pig gut microbiome towards novel bacterial diversity and tailored functional studies.</title>
        <authorList>
            <person name="Wylensek D."/>
            <person name="Hitch T.C.A."/>
            <person name="Clavel T."/>
        </authorList>
    </citation>
    <scope>NUCLEOTIDE SEQUENCE [LARGE SCALE GENOMIC DNA]</scope>
    <source>
        <strain evidence="4 5">BBE-744-WT-12</strain>
    </source>
</reference>
<dbReference type="EMBL" id="VUNS01000009">
    <property type="protein sequence ID" value="MST97382.1"/>
    <property type="molecule type" value="Genomic_DNA"/>
</dbReference>
<name>A0A844G383_9BACT</name>
<dbReference type="InterPro" id="IPR023797">
    <property type="entry name" value="RNA3'_phos_cyclase_dom"/>
</dbReference>
<keyword evidence="4" id="KW-0436">Ligase</keyword>
<dbReference type="PIRSF" id="PIRSF005378">
    <property type="entry name" value="RNA3'_term_phos_cycl_euk"/>
    <property type="match status" value="1"/>
</dbReference>
<dbReference type="PANTHER" id="PTHR11096">
    <property type="entry name" value="RNA 3' TERMINAL PHOSPHATE CYCLASE"/>
    <property type="match status" value="1"/>
</dbReference>
<dbReference type="Proteomes" id="UP000435649">
    <property type="component" value="Unassembled WGS sequence"/>
</dbReference>
<dbReference type="AlphaFoldDB" id="A0A844G383"/>
<sequence>MIEIDGSCGEGGGQILRSSLSLSALTGREMRVTNIRAKRRKPGLMRQHLTCVKAVAEISGGSTCGAEISSQELVFSPGKLRAGDYRFAVGSAGSAVLIAQTVLPLLLHAEAASRVVIEGGTHAANAPVFDYFERVYLPCLRRMGAEVTAVLDRVGFYPAGGGKIELSVIPVREWKPLVIDETGVPKAARLVSISHGIDAKIRDDELAFCLAALDRPDGFETESREVDSPGPGNVMFAELEFEHVTELFSVCGDFDLSRKAVGERVAGMVNRYRALSAPVWRFLADQLLLPMAIGAGGAYLTCPPGRHTQTNIEVIRKFLEIGITVENRQNGQYRIEVKQ</sequence>
<dbReference type="InterPro" id="IPR037136">
    <property type="entry name" value="RNA3'_phos_cyclase_dom_sf"/>
</dbReference>
<evidence type="ECO:0000259" key="3">
    <source>
        <dbReference type="Pfam" id="PF01137"/>
    </source>
</evidence>
<dbReference type="Gene3D" id="3.65.10.20">
    <property type="entry name" value="RNA 3'-terminal phosphate cyclase domain"/>
    <property type="match status" value="1"/>
</dbReference>
<organism evidence="4 5">
    <name type="scientific">Victivallis lenta</name>
    <dbReference type="NCBI Taxonomy" id="2606640"/>
    <lineage>
        <taxon>Bacteria</taxon>
        <taxon>Pseudomonadati</taxon>
        <taxon>Lentisphaerota</taxon>
        <taxon>Lentisphaeria</taxon>
        <taxon>Victivallales</taxon>
        <taxon>Victivallaceae</taxon>
        <taxon>Victivallis</taxon>
    </lineage>
</organism>
<dbReference type="NCBIfam" id="TIGR03399">
    <property type="entry name" value="RNA_3prim_cycl"/>
    <property type="match status" value="1"/>
</dbReference>
<dbReference type="PANTHER" id="PTHR11096:SF0">
    <property type="entry name" value="RNA 3'-TERMINAL PHOSPHATE CYCLASE"/>
    <property type="match status" value="1"/>
</dbReference>
<dbReference type="GO" id="GO:0003963">
    <property type="term" value="F:RNA-3'-phosphate cyclase activity"/>
    <property type="evidence" value="ECO:0007669"/>
    <property type="project" value="UniProtKB-UniRule"/>
</dbReference>
<feature type="domain" description="RNA 3'-terminal phosphate cyclase" evidence="3">
    <location>
        <begin position="9"/>
        <end position="324"/>
    </location>
</feature>
<dbReference type="InterPro" id="IPR036553">
    <property type="entry name" value="RPTC_insert"/>
</dbReference>
<dbReference type="Pfam" id="PF01137">
    <property type="entry name" value="RTC"/>
    <property type="match status" value="1"/>
</dbReference>
<dbReference type="InterPro" id="IPR013792">
    <property type="entry name" value="RNA3'P_cycl/enolpyr_Trfase_a/b"/>
</dbReference>
<evidence type="ECO:0000313" key="4">
    <source>
        <dbReference type="EMBL" id="MST97382.1"/>
    </source>
</evidence>
<comment type="catalytic activity">
    <reaction evidence="1">
        <text>a 3'-end 3'-phospho-ribonucleotide-RNA + ATP = a 3'-end 2',3'-cyclophospho-ribonucleotide-RNA + AMP + diphosphate</text>
        <dbReference type="Rhea" id="RHEA:23976"/>
        <dbReference type="Rhea" id="RHEA-COMP:10463"/>
        <dbReference type="Rhea" id="RHEA-COMP:10464"/>
        <dbReference type="ChEBI" id="CHEBI:30616"/>
        <dbReference type="ChEBI" id="CHEBI:33019"/>
        <dbReference type="ChEBI" id="CHEBI:83062"/>
        <dbReference type="ChEBI" id="CHEBI:83064"/>
        <dbReference type="ChEBI" id="CHEBI:456215"/>
        <dbReference type="EC" id="6.5.1.4"/>
    </reaction>
</comment>
<dbReference type="GO" id="GO:0006396">
    <property type="term" value="P:RNA processing"/>
    <property type="evidence" value="ECO:0007669"/>
    <property type="project" value="UniProtKB-UniRule"/>
</dbReference>
<keyword evidence="5" id="KW-1185">Reference proteome</keyword>
<dbReference type="EC" id="6.5.1.4" evidence="2"/>
<accession>A0A844G383</accession>
<dbReference type="InterPro" id="IPR017770">
    <property type="entry name" value="RNA3'_term_phos_cyc_type_1"/>
</dbReference>
<dbReference type="RefSeq" id="WP_154418292.1">
    <property type="nucleotide sequence ID" value="NZ_CALXOB010000043.1"/>
</dbReference>
<proteinExistence type="predicted"/>
<dbReference type="SUPFAM" id="SSF55205">
    <property type="entry name" value="EPT/RTPC-like"/>
    <property type="match status" value="1"/>
</dbReference>
<evidence type="ECO:0000256" key="1">
    <source>
        <dbReference type="ARBA" id="ARBA00024481"/>
    </source>
</evidence>
<dbReference type="NCBIfam" id="NF003246">
    <property type="entry name" value="PRK04204.1-2"/>
    <property type="match status" value="1"/>
</dbReference>
<gene>
    <name evidence="4" type="ORF">FYJ85_10045</name>
</gene>
<comment type="caution">
    <text evidence="4">The sequence shown here is derived from an EMBL/GenBank/DDBJ whole genome shotgun (WGS) entry which is preliminary data.</text>
</comment>
<evidence type="ECO:0000256" key="2">
    <source>
        <dbReference type="NCBIfam" id="TIGR03399"/>
    </source>
</evidence>
<dbReference type="Gene3D" id="3.30.360.20">
    <property type="entry name" value="RNA 3'-terminal phosphate cyclase, insert domain"/>
    <property type="match status" value="1"/>
</dbReference>